<dbReference type="InterPro" id="IPR006311">
    <property type="entry name" value="TAT_signal"/>
</dbReference>
<organism evidence="2 3">
    <name type="scientific">Hymenobacter duratus</name>
    <dbReference type="NCBI Taxonomy" id="2771356"/>
    <lineage>
        <taxon>Bacteria</taxon>
        <taxon>Pseudomonadati</taxon>
        <taxon>Bacteroidota</taxon>
        <taxon>Cytophagia</taxon>
        <taxon>Cytophagales</taxon>
        <taxon>Hymenobacteraceae</taxon>
        <taxon>Hymenobacter</taxon>
    </lineage>
</organism>
<keyword evidence="3" id="KW-1185">Reference proteome</keyword>
<dbReference type="Proteomes" id="UP000642468">
    <property type="component" value="Unassembled WGS sequence"/>
</dbReference>
<gene>
    <name evidence="2" type="ORF">IC231_18945</name>
</gene>
<reference evidence="2 3" key="1">
    <citation type="submission" date="2020-09" db="EMBL/GenBank/DDBJ databases">
        <authorList>
            <person name="Kim M.K."/>
        </authorList>
    </citation>
    <scope>NUCLEOTIDE SEQUENCE [LARGE SCALE GENOMIC DNA]</scope>
    <source>
        <strain evidence="2 3">BT646</strain>
    </source>
</reference>
<dbReference type="EMBL" id="JACWZZ010000005">
    <property type="protein sequence ID" value="MBD2717130.1"/>
    <property type="molecule type" value="Genomic_DNA"/>
</dbReference>
<dbReference type="InterPro" id="IPR037066">
    <property type="entry name" value="Plug_dom_sf"/>
</dbReference>
<evidence type="ECO:0000313" key="2">
    <source>
        <dbReference type="EMBL" id="MBD2717130.1"/>
    </source>
</evidence>
<proteinExistence type="predicted"/>
<accession>A0ABR8JNX0</accession>
<keyword evidence="1" id="KW-0732">Signal</keyword>
<dbReference type="Gene3D" id="2.170.130.10">
    <property type="entry name" value="TonB-dependent receptor, plug domain"/>
    <property type="match status" value="1"/>
</dbReference>
<evidence type="ECO:0000313" key="3">
    <source>
        <dbReference type="Proteomes" id="UP000642468"/>
    </source>
</evidence>
<dbReference type="RefSeq" id="WP_190786058.1">
    <property type="nucleotide sequence ID" value="NZ_JACWZZ010000005.1"/>
</dbReference>
<sequence>MTTNFLPAAYALRRRLLLAPLALGLALGAAGTATAQTAAPAPSQMELPEAAYYIDGLPATAADAKKLESEKGAIVNMHVLKGEAVRKLLGDGAPTSAIIITSRKNQDAAAVQAFNKRVEEVTPTQKMDLATAYILVDGKETTEAELKKIPPARIKDMRVYKGAEAEKQYGAKGRTGVVVVTTR</sequence>
<name>A0ABR8JNX0_9BACT</name>
<comment type="caution">
    <text evidence="2">The sequence shown here is derived from an EMBL/GenBank/DDBJ whole genome shotgun (WGS) entry which is preliminary data.</text>
</comment>
<feature type="chain" id="PRO_5045911528" description="TonB-dependent receptor plug domain-containing protein" evidence="1">
    <location>
        <begin position="36"/>
        <end position="183"/>
    </location>
</feature>
<dbReference type="PROSITE" id="PS51318">
    <property type="entry name" value="TAT"/>
    <property type="match status" value="1"/>
</dbReference>
<evidence type="ECO:0000256" key="1">
    <source>
        <dbReference type="SAM" id="SignalP"/>
    </source>
</evidence>
<evidence type="ECO:0008006" key="4">
    <source>
        <dbReference type="Google" id="ProtNLM"/>
    </source>
</evidence>
<protein>
    <recommendedName>
        <fullName evidence="4">TonB-dependent receptor plug domain-containing protein</fullName>
    </recommendedName>
</protein>
<feature type="signal peptide" evidence="1">
    <location>
        <begin position="1"/>
        <end position="35"/>
    </location>
</feature>